<comment type="similarity">
    <text evidence="12">Belongs to the TonB-dependent receptor family.</text>
</comment>
<dbReference type="GO" id="GO:0015344">
    <property type="term" value="F:siderophore uptake transmembrane transporter activity"/>
    <property type="evidence" value="ECO:0007669"/>
    <property type="project" value="TreeGrafter"/>
</dbReference>
<name>A0A6P1QX13_9FLAO</name>
<dbReference type="AlphaFoldDB" id="A0A6P1QX13"/>
<evidence type="ECO:0000256" key="6">
    <source>
        <dbReference type="ARBA" id="ARBA00022729"/>
    </source>
</evidence>
<dbReference type="Gene3D" id="2.40.170.20">
    <property type="entry name" value="TonB-dependent receptor, beta-barrel domain"/>
    <property type="match status" value="1"/>
</dbReference>
<dbReference type="InterPro" id="IPR036942">
    <property type="entry name" value="Beta-barrel_TonB_sf"/>
</dbReference>
<keyword evidence="9" id="KW-0798">TonB box</keyword>
<keyword evidence="4" id="KW-0410">Iron transport</keyword>
<sequence length="747" mass="83175">MNNSLSLALVVVGAICGNAQTTKDSLKSKTIPEVELFGERKKQNKGMEVITRMPLKVRDQIQSISVISDRAIEEMGALTVTDAAKNIPGVVLFSTYGDGEESMSIRGYRGTPVLKNGVLMYSDFRTSSILTDMQGVESLQVIRGSVAITQGIGSSLGAAGGVINLTTKKPKFINAGTVGFRYGNWNLFRPTLDIQRVLDSEGKVAFRLNAAYENKESFADYVKGERLYINPSVSYRPDDKTNITVEMDYMYNQNTPNRGTVNLAPDDTNALYELPTNKFLGFKTNFNKTTSLNFGAYADRKLGDKFRVRIAYLQGDVSNNGESYSLATVTYPDPKNPKKQIIKDYKERNRRWTKFSSEDHSKVFQADFIGQEVETGFLKHTFQIGFDWKESYTLSGTYQHKFLTEVVRGKTSPLSYIPIDKIADVTGEFTNDLPATFNPDDLVHKGDRISAKSPIYGITAQEVMAIGKYAKAVLGIRYSSYQGNNQTGKKDAWNPSLGLMISPLENMNIYGSFTTTTDLRGNDRVLANGEGTIGATITQQWEAGFKSDWFDEKLRFNLNLYAMNLNNLSYEVLDAAGNGTKTYDFAGDLTRKGVEIDLIGKILPELEVMAGYSYLDAKYKNSPAYVNDSRPMMAAEHTANAWLNYTFRSGALKGFNIGGGAYYVGERPVNEYTQKVIIHNTTPGVKPFNLNAYTTLNLQAGYAYKNVGVRVFANNLNNALGYNAYYRGGYINRNDPRNFAVQVNYKF</sequence>
<dbReference type="PROSITE" id="PS01156">
    <property type="entry name" value="TONB_DEPENDENT_REC_2"/>
    <property type="match status" value="1"/>
</dbReference>
<keyword evidence="11 12" id="KW-0998">Cell outer membrane</keyword>
<dbReference type="Pfam" id="PF07715">
    <property type="entry name" value="Plug"/>
    <property type="match status" value="1"/>
</dbReference>
<dbReference type="GO" id="GO:0009279">
    <property type="term" value="C:cell outer membrane"/>
    <property type="evidence" value="ECO:0007669"/>
    <property type="project" value="UniProtKB-SubCell"/>
</dbReference>
<dbReference type="OrthoDB" id="9775095at2"/>
<keyword evidence="14" id="KW-0675">Receptor</keyword>
<dbReference type="SUPFAM" id="SSF56935">
    <property type="entry name" value="Porins"/>
    <property type="match status" value="1"/>
</dbReference>
<feature type="domain" description="TonB-dependent receptor plug" evidence="13">
    <location>
        <begin position="57"/>
        <end position="157"/>
    </location>
</feature>
<keyword evidence="6" id="KW-0732">Signal</keyword>
<evidence type="ECO:0000256" key="5">
    <source>
        <dbReference type="ARBA" id="ARBA00022692"/>
    </source>
</evidence>
<proteinExistence type="inferred from homology"/>
<gene>
    <name evidence="14" type="ORF">DBX24_07185</name>
</gene>
<protein>
    <submittedName>
        <fullName evidence="14">TonB-dependent receptor</fullName>
    </submittedName>
</protein>
<evidence type="ECO:0000256" key="12">
    <source>
        <dbReference type="PROSITE-ProRule" id="PRU01360"/>
    </source>
</evidence>
<keyword evidence="15" id="KW-1185">Reference proteome</keyword>
<dbReference type="InterPro" id="IPR012910">
    <property type="entry name" value="Plug_dom"/>
</dbReference>
<evidence type="ECO:0000259" key="13">
    <source>
        <dbReference type="Pfam" id="PF07715"/>
    </source>
</evidence>
<keyword evidence="5 12" id="KW-0812">Transmembrane</keyword>
<keyword evidence="10 12" id="KW-0472">Membrane</keyword>
<keyword evidence="8" id="KW-0406">Ion transport</keyword>
<dbReference type="CDD" id="cd01347">
    <property type="entry name" value="ligand_gated_channel"/>
    <property type="match status" value="1"/>
</dbReference>
<evidence type="ECO:0000256" key="9">
    <source>
        <dbReference type="ARBA" id="ARBA00023077"/>
    </source>
</evidence>
<dbReference type="InterPro" id="IPR010917">
    <property type="entry name" value="TonB_rcpt_CS"/>
</dbReference>
<keyword evidence="7" id="KW-0408">Iron</keyword>
<evidence type="ECO:0000256" key="2">
    <source>
        <dbReference type="ARBA" id="ARBA00022448"/>
    </source>
</evidence>
<evidence type="ECO:0000256" key="11">
    <source>
        <dbReference type="ARBA" id="ARBA00023237"/>
    </source>
</evidence>
<evidence type="ECO:0000256" key="3">
    <source>
        <dbReference type="ARBA" id="ARBA00022452"/>
    </source>
</evidence>
<dbReference type="InterPro" id="IPR039426">
    <property type="entry name" value="TonB-dep_rcpt-like"/>
</dbReference>
<dbReference type="Proteomes" id="UP000464318">
    <property type="component" value="Chromosome"/>
</dbReference>
<dbReference type="PANTHER" id="PTHR32552:SF68">
    <property type="entry name" value="FERRICHROME OUTER MEMBRANE TRANSPORTER_PHAGE RECEPTOR"/>
    <property type="match status" value="1"/>
</dbReference>
<dbReference type="Gene3D" id="2.170.130.10">
    <property type="entry name" value="TonB-dependent receptor, plug domain"/>
    <property type="match status" value="1"/>
</dbReference>
<evidence type="ECO:0000256" key="1">
    <source>
        <dbReference type="ARBA" id="ARBA00004571"/>
    </source>
</evidence>
<dbReference type="InterPro" id="IPR037066">
    <property type="entry name" value="Plug_dom_sf"/>
</dbReference>
<reference evidence="14 15" key="1">
    <citation type="submission" date="2018-04" db="EMBL/GenBank/DDBJ databases">
        <title>Characteristic and Complete Genome Sequencing of A Novel Member of Infective Endocarditis Causative Bacteria: Bergeyella cardium QL-PH.</title>
        <authorList>
            <person name="Pan H."/>
            <person name="Sun E."/>
            <person name="Zhang Y."/>
        </authorList>
    </citation>
    <scope>NUCLEOTIDE SEQUENCE [LARGE SCALE GENOMIC DNA]</scope>
    <source>
        <strain evidence="14 15">HPQL</strain>
    </source>
</reference>
<evidence type="ECO:0000313" key="14">
    <source>
        <dbReference type="EMBL" id="QHN66138.1"/>
    </source>
</evidence>
<dbReference type="KEGG" id="bcad:DBX24_07185"/>
<evidence type="ECO:0000256" key="4">
    <source>
        <dbReference type="ARBA" id="ARBA00022496"/>
    </source>
</evidence>
<evidence type="ECO:0000313" key="15">
    <source>
        <dbReference type="Proteomes" id="UP000464318"/>
    </source>
</evidence>
<evidence type="ECO:0000256" key="8">
    <source>
        <dbReference type="ARBA" id="ARBA00023065"/>
    </source>
</evidence>
<organism evidence="14 15">
    <name type="scientific">Bergeyella cardium</name>
    <dbReference type="NCBI Taxonomy" id="1585976"/>
    <lineage>
        <taxon>Bacteria</taxon>
        <taxon>Pseudomonadati</taxon>
        <taxon>Bacteroidota</taxon>
        <taxon>Flavobacteriia</taxon>
        <taxon>Flavobacteriales</taxon>
        <taxon>Weeksellaceae</taxon>
        <taxon>Bergeyella</taxon>
    </lineage>
</organism>
<comment type="subcellular location">
    <subcellularLocation>
        <location evidence="1 12">Cell outer membrane</location>
        <topology evidence="1 12">Multi-pass membrane protein</topology>
    </subcellularLocation>
</comment>
<keyword evidence="2 12" id="KW-0813">Transport</keyword>
<dbReference type="PROSITE" id="PS52016">
    <property type="entry name" value="TONB_DEPENDENT_REC_3"/>
    <property type="match status" value="1"/>
</dbReference>
<dbReference type="PANTHER" id="PTHR32552">
    <property type="entry name" value="FERRICHROME IRON RECEPTOR-RELATED"/>
    <property type="match status" value="1"/>
</dbReference>
<keyword evidence="3 12" id="KW-1134">Transmembrane beta strand</keyword>
<dbReference type="EMBL" id="CP029149">
    <property type="protein sequence ID" value="QHN66138.1"/>
    <property type="molecule type" value="Genomic_DNA"/>
</dbReference>
<evidence type="ECO:0000256" key="7">
    <source>
        <dbReference type="ARBA" id="ARBA00023004"/>
    </source>
</evidence>
<accession>A0A6P1QX13</accession>
<evidence type="ECO:0000256" key="10">
    <source>
        <dbReference type="ARBA" id="ARBA00023136"/>
    </source>
</evidence>